<keyword evidence="3" id="KW-1185">Reference proteome</keyword>
<reference evidence="2 3" key="1">
    <citation type="journal article" date="2023" name="G3 (Bethesda)">
        <title>A chromosome-length genome assembly and annotation of blackberry (Rubus argutus, cv. 'Hillquist').</title>
        <authorList>
            <person name="Bruna T."/>
            <person name="Aryal R."/>
            <person name="Dudchenko O."/>
            <person name="Sargent D.J."/>
            <person name="Mead D."/>
            <person name="Buti M."/>
            <person name="Cavallini A."/>
            <person name="Hytonen T."/>
            <person name="Andres J."/>
            <person name="Pham M."/>
            <person name="Weisz D."/>
            <person name="Mascagni F."/>
            <person name="Usai G."/>
            <person name="Natali L."/>
            <person name="Bassil N."/>
            <person name="Fernandez G.E."/>
            <person name="Lomsadze A."/>
            <person name="Armour M."/>
            <person name="Olukolu B."/>
            <person name="Poorten T."/>
            <person name="Britton C."/>
            <person name="Davik J."/>
            <person name="Ashrafi H."/>
            <person name="Aiden E.L."/>
            <person name="Borodovsky M."/>
            <person name="Worthington M."/>
        </authorList>
    </citation>
    <scope>NUCLEOTIDE SEQUENCE [LARGE SCALE GENOMIC DNA]</scope>
    <source>
        <strain evidence="2">PI 553951</strain>
    </source>
</reference>
<dbReference type="InterPro" id="IPR002109">
    <property type="entry name" value="Glutaredoxin"/>
</dbReference>
<dbReference type="AlphaFoldDB" id="A0AAW1W0H7"/>
<evidence type="ECO:0000313" key="3">
    <source>
        <dbReference type="Proteomes" id="UP001457282"/>
    </source>
</evidence>
<comment type="caution">
    <text evidence="2">The sequence shown here is derived from an EMBL/GenBank/DDBJ whole genome shotgun (WGS) entry which is preliminary data.</text>
</comment>
<dbReference type="PANTHER" id="PTHR45669:SF36">
    <property type="entry name" value="GLUTAREDOXIN DOMAIN-CONTAINING PROTEIN"/>
    <property type="match status" value="1"/>
</dbReference>
<evidence type="ECO:0000259" key="1">
    <source>
        <dbReference type="Pfam" id="PF00462"/>
    </source>
</evidence>
<protein>
    <recommendedName>
        <fullName evidence="1">Glutaredoxin domain-containing protein</fullName>
    </recommendedName>
</protein>
<evidence type="ECO:0000313" key="2">
    <source>
        <dbReference type="EMBL" id="KAK9913772.1"/>
    </source>
</evidence>
<proteinExistence type="predicted"/>
<organism evidence="2 3">
    <name type="scientific">Rubus argutus</name>
    <name type="common">Southern blackberry</name>
    <dbReference type="NCBI Taxonomy" id="59490"/>
    <lineage>
        <taxon>Eukaryota</taxon>
        <taxon>Viridiplantae</taxon>
        <taxon>Streptophyta</taxon>
        <taxon>Embryophyta</taxon>
        <taxon>Tracheophyta</taxon>
        <taxon>Spermatophyta</taxon>
        <taxon>Magnoliopsida</taxon>
        <taxon>eudicotyledons</taxon>
        <taxon>Gunneridae</taxon>
        <taxon>Pentapetalae</taxon>
        <taxon>rosids</taxon>
        <taxon>fabids</taxon>
        <taxon>Rosales</taxon>
        <taxon>Rosaceae</taxon>
        <taxon>Rosoideae</taxon>
        <taxon>Rosoideae incertae sedis</taxon>
        <taxon>Rubus</taxon>
    </lineage>
</organism>
<accession>A0AAW1W0H7</accession>
<sequence length="229" mass="25994">MWLNLKSLSRVETTQSPGSRRRFSCSSFKDIQNLCQSESEALTPRSASIIHRAKTSTSVFRLWARHIAHPSRIHEDDRRVVIYYTSLRVVRRTYEDCRVVRSILNGFRVPIDERDLSMDTKFSEELQELMGNGTLILPMVYVCGLYIGGVGEIRQLHESGDLKIMMQWLPVVDSRPCDLCGGLKFVLCQTCNGSHRVHCDGGFNSCTTCNVNGLVMCPCSTMQRRNSPL</sequence>
<dbReference type="Gene3D" id="3.40.30.10">
    <property type="entry name" value="Glutaredoxin"/>
    <property type="match status" value="1"/>
</dbReference>
<dbReference type="EMBL" id="JBEDUW010000007">
    <property type="protein sequence ID" value="KAK9913772.1"/>
    <property type="molecule type" value="Genomic_DNA"/>
</dbReference>
<gene>
    <name evidence="2" type="ORF">M0R45_037581</name>
</gene>
<dbReference type="InterPro" id="IPR036249">
    <property type="entry name" value="Thioredoxin-like_sf"/>
</dbReference>
<dbReference type="SUPFAM" id="SSF52833">
    <property type="entry name" value="Thioredoxin-like"/>
    <property type="match status" value="1"/>
</dbReference>
<dbReference type="Proteomes" id="UP001457282">
    <property type="component" value="Unassembled WGS sequence"/>
</dbReference>
<dbReference type="Pfam" id="PF23733">
    <property type="entry name" value="GRXCR1-2_C"/>
    <property type="match status" value="1"/>
</dbReference>
<dbReference type="PANTHER" id="PTHR45669">
    <property type="entry name" value="GLUTAREDOXIN DOMAIN-CONTAINING CYSTEINE-RICH PROTEIN CG12206-RELATED"/>
    <property type="match status" value="1"/>
</dbReference>
<dbReference type="Pfam" id="PF00462">
    <property type="entry name" value="Glutaredoxin"/>
    <property type="match status" value="1"/>
</dbReference>
<feature type="domain" description="Glutaredoxin" evidence="1">
    <location>
        <begin position="81"/>
        <end position="144"/>
    </location>
</feature>
<name>A0AAW1W0H7_RUBAR</name>
<dbReference type="PROSITE" id="PS51354">
    <property type="entry name" value="GLUTAREDOXIN_2"/>
    <property type="match status" value="1"/>
</dbReference>